<keyword evidence="5 6" id="KW-0472">Membrane</keyword>
<protein>
    <submittedName>
        <fullName evidence="8">Phosphatidylglycerol lysyltransferase</fullName>
        <ecNumber evidence="8">2.3.2.3</ecNumber>
    </submittedName>
</protein>
<keyword evidence="4 6" id="KW-1133">Transmembrane helix</keyword>
<dbReference type="InterPro" id="IPR051211">
    <property type="entry name" value="PG_lysyltransferase"/>
</dbReference>
<evidence type="ECO:0000313" key="8">
    <source>
        <dbReference type="EMBL" id="SPJ33733.1"/>
    </source>
</evidence>
<name>A0A2R8CLN4_9GAMM</name>
<dbReference type="EMBL" id="ONZI01000002">
    <property type="protein sequence ID" value="SPJ33733.1"/>
    <property type="molecule type" value="Genomic_DNA"/>
</dbReference>
<evidence type="ECO:0000256" key="6">
    <source>
        <dbReference type="SAM" id="Phobius"/>
    </source>
</evidence>
<dbReference type="Pfam" id="PF09924">
    <property type="entry name" value="LPG_synthase_C"/>
    <property type="match status" value="1"/>
</dbReference>
<gene>
    <name evidence="8" type="primary">mprF</name>
    <name evidence="8" type="ORF">KSP9073_01754</name>
</gene>
<feature type="transmembrane region" description="Helical" evidence="6">
    <location>
        <begin position="191"/>
        <end position="212"/>
    </location>
</feature>
<evidence type="ECO:0000256" key="3">
    <source>
        <dbReference type="ARBA" id="ARBA00022692"/>
    </source>
</evidence>
<evidence type="ECO:0000256" key="1">
    <source>
        <dbReference type="ARBA" id="ARBA00004651"/>
    </source>
</evidence>
<feature type="transmembrane region" description="Helical" evidence="6">
    <location>
        <begin position="350"/>
        <end position="376"/>
    </location>
</feature>
<dbReference type="RefSeq" id="WP_207771443.1">
    <property type="nucleotide sequence ID" value="NZ_ONZI01000002.1"/>
</dbReference>
<dbReference type="EC" id="2.3.2.3" evidence="8"/>
<dbReference type="NCBIfam" id="NF033480">
    <property type="entry name" value="bifunc_MprF"/>
    <property type="match status" value="1"/>
</dbReference>
<dbReference type="GO" id="GO:0005886">
    <property type="term" value="C:plasma membrane"/>
    <property type="evidence" value="ECO:0007669"/>
    <property type="project" value="UniProtKB-SubCell"/>
</dbReference>
<feature type="transmembrane region" description="Helical" evidence="6">
    <location>
        <begin position="109"/>
        <end position="138"/>
    </location>
</feature>
<evidence type="ECO:0000256" key="2">
    <source>
        <dbReference type="ARBA" id="ARBA00022475"/>
    </source>
</evidence>
<keyword evidence="8" id="KW-0012">Acyltransferase</keyword>
<keyword evidence="9" id="KW-1185">Reference proteome</keyword>
<sequence length="880" mass="95820">MSVKGEGREGAVAAEQQESDASVAVHGRWYDLFRQHRHRWQAGLILLLFVLALLACWHLLEQMNPALLHGAIMAVPGHAVALAVLTTLLGFISLIGYEWSAARFAGVTLPWWVLVTGGLCAPAIGNAVGLSMLSGAAVRSRLYGVHGVGGREVMRMSAFTSLALGGSLPLLAAMAVLLTPSRAAQLLSLPLAVAVSAAGAVLSLYFVLMLWWRRGEVESDPGGVRVSFRRWHLRLPTLRLAGKQCLITLLDVVLAAGTLYLLLPHAPVFPAFVIIYLLALAGGVLSHVPGGVGVFEAIMLAALSHSVGLAPLTAGLLLYRLIYVVLPLLLGCVALLFMEARRSRRARTALAMASGMAAPTLSLLVFLTGVVLLFSGVTPAVSARLDVLGELVPHRLVDASHLAASLIGVLCLLLANGLRRRLSAAWALTLGLLLLSSVLSLLKGLDWEEAGLALAVAGLLLVFRRAFYRPSRLMQIPVSPFHLLACLCVVLASLWIMFFVYQDVPYRNRLWWQFALDAQVPRALRAELGSALLMAGIALAWLIRTQPGEIILPDEAARQRAASIINAASHPEGWLAMTGDKALLFNDTQSAFIMYARHGRSMVALFDPVGPPAERAEMIWRFRDLCDRHHARPVFYQVRAENLHSYMDIGLSAVKLGEEARVDLCTFNLESKQHKGLRYTWNRGQRDGLSIEFLAPGEAPLAQLEAISDAWRLAKSAREKSFSLGRFTASYLAHFSVALVRYNGEPVAFANLLETHRGREAGIDLMRAGDQAPKLAMEFLMIGLILHYQARGLEVFSLGMVPMAGMLPRAGAPLAQRLGAVVYRYGEHFYNFQGLKRFKDKFDPCWEPRYMAVPAGLDPLVALKDTAALIAGGYTGLVRR</sequence>
<dbReference type="AlphaFoldDB" id="A0A2R8CLN4"/>
<organism evidence="8 9">
    <name type="scientific">Kushneria phyllosphaerae</name>
    <dbReference type="NCBI Taxonomy" id="2100822"/>
    <lineage>
        <taxon>Bacteria</taxon>
        <taxon>Pseudomonadati</taxon>
        <taxon>Pseudomonadota</taxon>
        <taxon>Gammaproteobacteria</taxon>
        <taxon>Oceanospirillales</taxon>
        <taxon>Halomonadaceae</taxon>
        <taxon>Kushneria</taxon>
    </lineage>
</organism>
<evidence type="ECO:0000259" key="7">
    <source>
        <dbReference type="Pfam" id="PF09924"/>
    </source>
</evidence>
<feature type="transmembrane region" description="Helical" evidence="6">
    <location>
        <begin position="159"/>
        <end position="179"/>
    </location>
</feature>
<feature type="transmembrane region" description="Helical" evidence="6">
    <location>
        <begin position="318"/>
        <end position="338"/>
    </location>
</feature>
<proteinExistence type="predicted"/>
<feature type="transmembrane region" description="Helical" evidence="6">
    <location>
        <begin position="40"/>
        <end position="60"/>
    </location>
</feature>
<dbReference type="SUPFAM" id="SSF55729">
    <property type="entry name" value="Acyl-CoA N-acyltransferases (Nat)"/>
    <property type="match status" value="1"/>
</dbReference>
<evidence type="ECO:0000256" key="4">
    <source>
        <dbReference type="ARBA" id="ARBA00022989"/>
    </source>
</evidence>
<comment type="subcellular location">
    <subcellularLocation>
        <location evidence="1">Cell membrane</location>
        <topology evidence="1">Multi-pass membrane protein</topology>
    </subcellularLocation>
</comment>
<dbReference type="GO" id="GO:0047637">
    <property type="term" value="F:phosphatidylglycerol alanyltransferase activity"/>
    <property type="evidence" value="ECO:0007669"/>
    <property type="project" value="TreeGrafter"/>
</dbReference>
<accession>A0A2R8CLN4</accession>
<feature type="transmembrane region" description="Helical" evidence="6">
    <location>
        <begin position="480"/>
        <end position="502"/>
    </location>
</feature>
<reference evidence="9" key="1">
    <citation type="submission" date="2018-03" db="EMBL/GenBank/DDBJ databases">
        <authorList>
            <person name="Navarro De La Torre S."/>
        </authorList>
    </citation>
    <scope>NUCLEOTIDE SEQUENCE [LARGE SCALE GENOMIC DNA]</scope>
    <source>
        <strain evidence="9">EAod3</strain>
    </source>
</reference>
<feature type="transmembrane region" description="Helical" evidence="6">
    <location>
        <begin position="240"/>
        <end position="262"/>
    </location>
</feature>
<keyword evidence="3 6" id="KW-0812">Transmembrane</keyword>
<dbReference type="InterPro" id="IPR016181">
    <property type="entry name" value="Acyl_CoA_acyltransferase"/>
</dbReference>
<feature type="transmembrane region" description="Helical" evidence="6">
    <location>
        <begin position="422"/>
        <end position="444"/>
    </location>
</feature>
<feature type="transmembrane region" description="Helical" evidence="6">
    <location>
        <begin position="396"/>
        <end position="415"/>
    </location>
</feature>
<feature type="domain" description="Phosphatidylglycerol lysyltransferase C-terminal" evidence="7">
    <location>
        <begin position="569"/>
        <end position="852"/>
    </location>
</feature>
<dbReference type="PANTHER" id="PTHR34697">
    <property type="entry name" value="PHOSPHATIDYLGLYCEROL LYSYLTRANSFERASE"/>
    <property type="match status" value="1"/>
</dbReference>
<dbReference type="Proteomes" id="UP000244934">
    <property type="component" value="Unassembled WGS sequence"/>
</dbReference>
<dbReference type="GO" id="GO:0050071">
    <property type="term" value="F:phosphatidylglycerol lysyltransferase activity"/>
    <property type="evidence" value="ECO:0007669"/>
    <property type="project" value="UniProtKB-EC"/>
</dbReference>
<keyword evidence="8" id="KW-0808">Transferase</keyword>
<keyword evidence="2" id="KW-1003">Cell membrane</keyword>
<feature type="transmembrane region" description="Helical" evidence="6">
    <location>
        <begin position="72"/>
        <end position="97"/>
    </location>
</feature>
<dbReference type="InterPro" id="IPR024320">
    <property type="entry name" value="LPG_synthase_C"/>
</dbReference>
<feature type="transmembrane region" description="Helical" evidence="6">
    <location>
        <begin position="268"/>
        <end position="285"/>
    </location>
</feature>
<evidence type="ECO:0000256" key="5">
    <source>
        <dbReference type="ARBA" id="ARBA00023136"/>
    </source>
</evidence>
<evidence type="ECO:0000313" key="9">
    <source>
        <dbReference type="Proteomes" id="UP000244934"/>
    </source>
</evidence>
<feature type="transmembrane region" description="Helical" evidence="6">
    <location>
        <begin position="450"/>
        <end position="468"/>
    </location>
</feature>
<dbReference type="PANTHER" id="PTHR34697:SF2">
    <property type="entry name" value="PHOSPHATIDYLGLYCEROL LYSYLTRANSFERASE"/>
    <property type="match status" value="1"/>
</dbReference>
<dbReference type="GO" id="GO:0055091">
    <property type="term" value="P:phospholipid homeostasis"/>
    <property type="evidence" value="ECO:0007669"/>
    <property type="project" value="TreeGrafter"/>
</dbReference>